<gene>
    <name evidence="2" type="primary">smrA</name>
    <name evidence="2" type="ORF">IOQ59_05370</name>
</gene>
<evidence type="ECO:0000313" key="3">
    <source>
        <dbReference type="Proteomes" id="UP000640333"/>
    </source>
</evidence>
<dbReference type="InterPro" id="IPR047688">
    <property type="entry name" value="Endonuc_SmrA"/>
</dbReference>
<keyword evidence="2" id="KW-0255">Endonuclease</keyword>
<dbReference type="RefSeq" id="WP_193952243.1">
    <property type="nucleotide sequence ID" value="NZ_JADEYS010000004.1"/>
</dbReference>
<evidence type="ECO:0000313" key="2">
    <source>
        <dbReference type="EMBL" id="MBE9396689.1"/>
    </source>
</evidence>
<keyword evidence="3" id="KW-1185">Reference proteome</keyword>
<keyword evidence="2" id="KW-0540">Nuclease</keyword>
<dbReference type="PANTHER" id="PTHR35562:SF2">
    <property type="entry name" value="DNA ENDONUCLEASE SMRA-RELATED"/>
    <property type="match status" value="1"/>
</dbReference>
<dbReference type="Pfam" id="PF01713">
    <property type="entry name" value="Smr"/>
    <property type="match status" value="1"/>
</dbReference>
<organism evidence="2 3">
    <name type="scientific">Pontibacterium sinense</name>
    <dbReference type="NCBI Taxonomy" id="2781979"/>
    <lineage>
        <taxon>Bacteria</taxon>
        <taxon>Pseudomonadati</taxon>
        <taxon>Pseudomonadota</taxon>
        <taxon>Gammaproteobacteria</taxon>
        <taxon>Oceanospirillales</taxon>
        <taxon>Oceanospirillaceae</taxon>
        <taxon>Pontibacterium</taxon>
    </lineage>
</organism>
<name>A0A8J7JYP5_9GAMM</name>
<dbReference type="EMBL" id="JADEYS010000004">
    <property type="protein sequence ID" value="MBE9396689.1"/>
    <property type="molecule type" value="Genomic_DNA"/>
</dbReference>
<keyword evidence="2" id="KW-0378">Hydrolase</keyword>
<dbReference type="Gene3D" id="3.30.1370.110">
    <property type="match status" value="1"/>
</dbReference>
<dbReference type="Proteomes" id="UP000640333">
    <property type="component" value="Unassembled WGS sequence"/>
</dbReference>
<feature type="domain" description="Smr" evidence="1">
    <location>
        <begin position="95"/>
        <end position="176"/>
    </location>
</feature>
<dbReference type="GO" id="GO:0004520">
    <property type="term" value="F:DNA endonuclease activity"/>
    <property type="evidence" value="ECO:0007669"/>
    <property type="project" value="TreeGrafter"/>
</dbReference>
<dbReference type="SMART" id="SM00463">
    <property type="entry name" value="SMR"/>
    <property type="match status" value="1"/>
</dbReference>
<evidence type="ECO:0000259" key="1">
    <source>
        <dbReference type="PROSITE" id="PS50828"/>
    </source>
</evidence>
<reference evidence="2" key="1">
    <citation type="submission" date="2020-10" db="EMBL/GenBank/DDBJ databases">
        <title>Bacterium isolated from coastal waters sediment.</title>
        <authorList>
            <person name="Chen R.-J."/>
            <person name="Lu D.-C."/>
            <person name="Zhu K.-L."/>
            <person name="Du Z.-J."/>
        </authorList>
    </citation>
    <scope>NUCLEOTIDE SEQUENCE</scope>
    <source>
        <strain evidence="2">N1Y112</strain>
    </source>
</reference>
<dbReference type="AlphaFoldDB" id="A0A8J7JYP5"/>
<dbReference type="PROSITE" id="PS50828">
    <property type="entry name" value="SMR"/>
    <property type="match status" value="1"/>
</dbReference>
<protein>
    <submittedName>
        <fullName evidence="2">DNA endonuclease SmrA</fullName>
    </submittedName>
</protein>
<dbReference type="SUPFAM" id="SSF160443">
    <property type="entry name" value="SMR domain-like"/>
    <property type="match status" value="1"/>
</dbReference>
<accession>A0A8J7JYP5</accession>
<dbReference type="InterPro" id="IPR002625">
    <property type="entry name" value="Smr_dom"/>
</dbReference>
<comment type="caution">
    <text evidence="2">The sequence shown here is derived from an EMBL/GenBank/DDBJ whole genome shotgun (WGS) entry which is preliminary data.</text>
</comment>
<proteinExistence type="predicted"/>
<sequence length="192" mass="21700">MSSDDLDFMDMMMGEGVTPAKQSDKADLIGHQDKRGDAGLKERRHAAEGDVHESLSTQQVILLHPFDPLEWKRDGVQDGVYRNVRLGKYQSDARLDLHKKSPTQALDELLGFITECSGFGIRSVVVSHGRGSHEDAPGNVMRSYLNQWLPLIPEVMAFHSAQKQHGGLGATYVLLRKNETQRRDNWEKHQKR</sequence>
<dbReference type="NCBIfam" id="NF033154">
    <property type="entry name" value="endonuc_SmrA"/>
    <property type="match status" value="1"/>
</dbReference>
<dbReference type="PANTHER" id="PTHR35562">
    <property type="entry name" value="DNA ENDONUCLEASE SMRA-RELATED"/>
    <property type="match status" value="1"/>
</dbReference>
<dbReference type="InterPro" id="IPR036063">
    <property type="entry name" value="Smr_dom_sf"/>
</dbReference>